<reference evidence="2 3" key="1">
    <citation type="submission" date="2020-08" db="EMBL/GenBank/DDBJ databases">
        <title>Plant Genome Project.</title>
        <authorList>
            <person name="Zhang R.-G."/>
        </authorList>
    </citation>
    <scope>NUCLEOTIDE SEQUENCE [LARGE SCALE GENOMIC DNA]</scope>
    <source>
        <tissue evidence="2">Rhizome</tissue>
    </source>
</reference>
<sequence>MDLQLKDRAERSAKQYMVGSHSVPTFALRDNIPCEVINEPAACRMKGYQQIASPLVMKNLWSDKDDYLLVDALMRLDACCVEDVDWDNLLEHRPGDICRKRWTEMTRYIGENKEKSFIEQVEVLSQHYSEMTEYRK</sequence>
<name>A0A8J5F5P3_ZINOF</name>
<evidence type="ECO:0000313" key="2">
    <source>
        <dbReference type="EMBL" id="KAG6479108.1"/>
    </source>
</evidence>
<gene>
    <name evidence="2" type="ORF">ZIOFF_062568</name>
</gene>
<protein>
    <recommendedName>
        <fullName evidence="1">Myb-like domain-containing protein</fullName>
    </recommendedName>
</protein>
<dbReference type="PROSITE" id="PS50090">
    <property type="entry name" value="MYB_LIKE"/>
    <property type="match status" value="1"/>
</dbReference>
<dbReference type="AlphaFoldDB" id="A0A8J5F5P3"/>
<dbReference type="PANTHER" id="PTHR47430:SF4">
    <property type="entry name" value="GB|AAC33480.1"/>
    <property type="match status" value="1"/>
</dbReference>
<dbReference type="Proteomes" id="UP000734854">
    <property type="component" value="Unassembled WGS sequence"/>
</dbReference>
<keyword evidence="3" id="KW-1185">Reference proteome</keyword>
<accession>A0A8J5F5P3</accession>
<comment type="caution">
    <text evidence="2">The sequence shown here is derived from an EMBL/GenBank/DDBJ whole genome shotgun (WGS) entry which is preliminary data.</text>
</comment>
<organism evidence="2 3">
    <name type="scientific">Zingiber officinale</name>
    <name type="common">Ginger</name>
    <name type="synonym">Amomum zingiber</name>
    <dbReference type="NCBI Taxonomy" id="94328"/>
    <lineage>
        <taxon>Eukaryota</taxon>
        <taxon>Viridiplantae</taxon>
        <taxon>Streptophyta</taxon>
        <taxon>Embryophyta</taxon>
        <taxon>Tracheophyta</taxon>
        <taxon>Spermatophyta</taxon>
        <taxon>Magnoliopsida</taxon>
        <taxon>Liliopsida</taxon>
        <taxon>Zingiberales</taxon>
        <taxon>Zingiberaceae</taxon>
        <taxon>Zingiber</taxon>
    </lineage>
</organism>
<dbReference type="InterPro" id="IPR001005">
    <property type="entry name" value="SANT/Myb"/>
</dbReference>
<dbReference type="EMBL" id="JACMSC010000017">
    <property type="protein sequence ID" value="KAG6479108.1"/>
    <property type="molecule type" value="Genomic_DNA"/>
</dbReference>
<proteinExistence type="predicted"/>
<dbReference type="PANTHER" id="PTHR47430">
    <property type="entry name" value="GB|AAC33480.1"/>
    <property type="match status" value="1"/>
</dbReference>
<feature type="domain" description="Myb-like" evidence="1">
    <location>
        <begin position="53"/>
        <end position="106"/>
    </location>
</feature>
<evidence type="ECO:0000313" key="3">
    <source>
        <dbReference type="Proteomes" id="UP000734854"/>
    </source>
</evidence>
<evidence type="ECO:0000259" key="1">
    <source>
        <dbReference type="PROSITE" id="PS50090"/>
    </source>
</evidence>